<dbReference type="Pfam" id="PF07690">
    <property type="entry name" value="MFS_1"/>
    <property type="match status" value="1"/>
</dbReference>
<name>A0AAD9JP39_9ANNE</name>
<evidence type="ECO:0000313" key="3">
    <source>
        <dbReference type="Proteomes" id="UP001208570"/>
    </source>
</evidence>
<dbReference type="Gene3D" id="1.20.1250.20">
    <property type="entry name" value="MFS general substrate transporter like domains"/>
    <property type="match status" value="1"/>
</dbReference>
<feature type="transmembrane region" description="Helical" evidence="1">
    <location>
        <begin position="349"/>
        <end position="373"/>
    </location>
</feature>
<protein>
    <recommendedName>
        <fullName evidence="4">Monocarboxylate transporter</fullName>
    </recommendedName>
</protein>
<dbReference type="PANTHER" id="PTHR11360:SF284">
    <property type="entry name" value="EG:103B4.3 PROTEIN-RELATED"/>
    <property type="match status" value="1"/>
</dbReference>
<feature type="transmembrane region" description="Helical" evidence="1">
    <location>
        <begin position="294"/>
        <end position="317"/>
    </location>
</feature>
<keyword evidence="1" id="KW-0472">Membrane</keyword>
<dbReference type="GO" id="GO:0008028">
    <property type="term" value="F:monocarboxylic acid transmembrane transporter activity"/>
    <property type="evidence" value="ECO:0007669"/>
    <property type="project" value="TreeGrafter"/>
</dbReference>
<feature type="transmembrane region" description="Helical" evidence="1">
    <location>
        <begin position="415"/>
        <end position="438"/>
    </location>
</feature>
<dbReference type="PANTHER" id="PTHR11360">
    <property type="entry name" value="MONOCARBOXYLATE TRANSPORTER"/>
    <property type="match status" value="1"/>
</dbReference>
<sequence length="456" mass="49450">MIYANIIGRLLECLTNHRAWSLGHRLTSAVGLTGRAFGDRSRPPEFKSRRGYMTEGCFIFSFASLLLQIAECCLPTALCNKRVSELVSIRHLSSSIPGPVASVLCTRFGYRVVAVAGAVLAIGGFISASYAPNIELLTLTYGIISDHFDCHFDRYRLFLSLSGVNGDNDSLLQPVALPSGRPGVLRIRHRDILLSADSSDCSRPTRLALVSTDTGRNNDRLPAGGLHLSTPDLRQWYREQNDLRGFGVIFPHPVAKEADLHIAAADGFFINSILIPFNYIPLTSLERNLTESQAAWLVSIMGATNTAGRVLVGAAAFKLPVHPFVFMIVVNALGAVGTFLSVWCKTFVLLAVYCGFFGIVFATDAVLCTIVLARTLGEENLSGSFGLFCLIRGVTGIIVTPVAGTLHDITGQYRASFFLAASALALLAILNVIALIVAKRQETRSYQIQEDIHGSE</sequence>
<reference evidence="2" key="1">
    <citation type="journal article" date="2023" name="Mol. Biol. Evol.">
        <title>Third-Generation Sequencing Reveals the Adaptive Role of the Epigenome in Three Deep-Sea Polychaetes.</title>
        <authorList>
            <person name="Perez M."/>
            <person name="Aroh O."/>
            <person name="Sun Y."/>
            <person name="Lan Y."/>
            <person name="Juniper S.K."/>
            <person name="Young C.R."/>
            <person name="Angers B."/>
            <person name="Qian P.Y."/>
        </authorList>
    </citation>
    <scope>NUCLEOTIDE SEQUENCE</scope>
    <source>
        <strain evidence="2">P08H-3</strain>
    </source>
</reference>
<feature type="transmembrane region" description="Helical" evidence="1">
    <location>
        <begin position="385"/>
        <end position="403"/>
    </location>
</feature>
<dbReference type="AlphaFoldDB" id="A0AAD9JP39"/>
<evidence type="ECO:0008006" key="4">
    <source>
        <dbReference type="Google" id="ProtNLM"/>
    </source>
</evidence>
<proteinExistence type="predicted"/>
<feature type="transmembrane region" description="Helical" evidence="1">
    <location>
        <begin position="324"/>
        <end position="343"/>
    </location>
</feature>
<dbReference type="InterPro" id="IPR036259">
    <property type="entry name" value="MFS_trans_sf"/>
</dbReference>
<evidence type="ECO:0000313" key="2">
    <source>
        <dbReference type="EMBL" id="KAK2155990.1"/>
    </source>
</evidence>
<dbReference type="EMBL" id="JAODUP010000224">
    <property type="protein sequence ID" value="KAK2155990.1"/>
    <property type="molecule type" value="Genomic_DNA"/>
</dbReference>
<evidence type="ECO:0000256" key="1">
    <source>
        <dbReference type="SAM" id="Phobius"/>
    </source>
</evidence>
<keyword evidence="3" id="KW-1185">Reference proteome</keyword>
<organism evidence="2 3">
    <name type="scientific">Paralvinella palmiformis</name>
    <dbReference type="NCBI Taxonomy" id="53620"/>
    <lineage>
        <taxon>Eukaryota</taxon>
        <taxon>Metazoa</taxon>
        <taxon>Spiralia</taxon>
        <taxon>Lophotrochozoa</taxon>
        <taxon>Annelida</taxon>
        <taxon>Polychaeta</taxon>
        <taxon>Sedentaria</taxon>
        <taxon>Canalipalpata</taxon>
        <taxon>Terebellida</taxon>
        <taxon>Terebelliformia</taxon>
        <taxon>Alvinellidae</taxon>
        <taxon>Paralvinella</taxon>
    </lineage>
</organism>
<gene>
    <name evidence="2" type="ORF">LSH36_224g02006</name>
</gene>
<dbReference type="SUPFAM" id="SSF103473">
    <property type="entry name" value="MFS general substrate transporter"/>
    <property type="match status" value="2"/>
</dbReference>
<keyword evidence="1" id="KW-0812">Transmembrane</keyword>
<keyword evidence="1" id="KW-1133">Transmembrane helix</keyword>
<dbReference type="InterPro" id="IPR011701">
    <property type="entry name" value="MFS"/>
</dbReference>
<accession>A0AAD9JP39</accession>
<dbReference type="Proteomes" id="UP001208570">
    <property type="component" value="Unassembled WGS sequence"/>
</dbReference>
<dbReference type="InterPro" id="IPR050327">
    <property type="entry name" value="Proton-linked_MCT"/>
</dbReference>
<comment type="caution">
    <text evidence="2">The sequence shown here is derived from an EMBL/GenBank/DDBJ whole genome shotgun (WGS) entry which is preliminary data.</text>
</comment>